<comment type="caution">
    <text evidence="1">The sequence shown here is derived from an EMBL/GenBank/DDBJ whole genome shotgun (WGS) entry which is preliminary data.</text>
</comment>
<proteinExistence type="predicted"/>
<protein>
    <submittedName>
        <fullName evidence="1">Uncharacterized protein</fullName>
    </submittedName>
</protein>
<evidence type="ECO:0000313" key="1">
    <source>
        <dbReference type="EMBL" id="RIY40821.1"/>
    </source>
</evidence>
<dbReference type="Proteomes" id="UP000265916">
    <property type="component" value="Unassembled WGS sequence"/>
</dbReference>
<evidence type="ECO:0000313" key="2">
    <source>
        <dbReference type="Proteomes" id="UP000265916"/>
    </source>
</evidence>
<accession>A0A3A1YTJ0</accession>
<reference evidence="1 2" key="1">
    <citation type="submission" date="2017-08" db="EMBL/GenBank/DDBJ databases">
        <title>Reclassification of Bisgaard taxon 37 and 44.</title>
        <authorList>
            <person name="Christensen H."/>
        </authorList>
    </citation>
    <scope>NUCLEOTIDE SEQUENCE [LARGE SCALE GENOMIC DNA]</scope>
    <source>
        <strain evidence="1 2">111</strain>
    </source>
</reference>
<organism evidence="1 2">
    <name type="scientific">Psittacicella hinzii</name>
    <dbReference type="NCBI Taxonomy" id="2028575"/>
    <lineage>
        <taxon>Bacteria</taxon>
        <taxon>Pseudomonadati</taxon>
        <taxon>Pseudomonadota</taxon>
        <taxon>Gammaproteobacteria</taxon>
        <taxon>Pasteurellales</taxon>
        <taxon>Psittacicellaceae</taxon>
        <taxon>Psittacicella</taxon>
    </lineage>
</organism>
<dbReference type="AlphaFoldDB" id="A0A3A1YTJ0"/>
<gene>
    <name evidence="1" type="ORF">CKF58_00035</name>
</gene>
<keyword evidence="2" id="KW-1185">Reference proteome</keyword>
<sequence>MVTYSDESFVTSAQVAYIPEAVNNALQQVLAYAFVLRQELASVAITAQQANKLLQEFITNTTNSELIQGVIVPFADLKLQDPQELASAYKLQVQDYM</sequence>
<dbReference type="EMBL" id="NRJG01000001">
    <property type="protein sequence ID" value="RIY40821.1"/>
    <property type="molecule type" value="Genomic_DNA"/>
</dbReference>
<name>A0A3A1YTJ0_9GAMM</name>